<evidence type="ECO:0000256" key="2">
    <source>
        <dbReference type="ARBA" id="ARBA00022801"/>
    </source>
</evidence>
<proteinExistence type="inferred from homology"/>
<dbReference type="InterPro" id="IPR001764">
    <property type="entry name" value="Glyco_hydro_3_N"/>
</dbReference>
<reference evidence="5" key="2">
    <citation type="submission" date="2021-04" db="EMBL/GenBank/DDBJ databases">
        <authorList>
            <person name="Gilroy R."/>
        </authorList>
    </citation>
    <scope>NUCLEOTIDE SEQUENCE</scope>
    <source>
        <strain evidence="5">2189</strain>
    </source>
</reference>
<organism evidence="5 6">
    <name type="scientific">Candidatus Borkfalkia faecavium</name>
    <dbReference type="NCBI Taxonomy" id="2838508"/>
    <lineage>
        <taxon>Bacteria</taxon>
        <taxon>Bacillati</taxon>
        <taxon>Bacillota</taxon>
        <taxon>Clostridia</taxon>
        <taxon>Christensenellales</taxon>
        <taxon>Christensenellaceae</taxon>
        <taxon>Candidatus Borkfalkia</taxon>
    </lineage>
</organism>
<dbReference type="Gene3D" id="2.60.40.10">
    <property type="entry name" value="Immunoglobulins"/>
    <property type="match status" value="1"/>
</dbReference>
<comment type="similarity">
    <text evidence="1">Belongs to the glycosyl hydrolase 3 family.</text>
</comment>
<evidence type="ECO:0000313" key="5">
    <source>
        <dbReference type="EMBL" id="HIX49692.1"/>
    </source>
</evidence>
<evidence type="ECO:0000313" key="6">
    <source>
        <dbReference type="Proteomes" id="UP000886847"/>
    </source>
</evidence>
<dbReference type="Gene3D" id="3.20.20.300">
    <property type="entry name" value="Glycoside hydrolase, family 3, N-terminal domain"/>
    <property type="match status" value="1"/>
</dbReference>
<dbReference type="Proteomes" id="UP000886847">
    <property type="component" value="Unassembled WGS sequence"/>
</dbReference>
<comment type="caution">
    <text evidence="5">The sequence shown here is derived from an EMBL/GenBank/DDBJ whole genome shotgun (WGS) entry which is preliminary data.</text>
</comment>
<dbReference type="InterPro" id="IPR036962">
    <property type="entry name" value="Glyco_hydro_3_N_sf"/>
</dbReference>
<dbReference type="GO" id="GO:0005975">
    <property type="term" value="P:carbohydrate metabolic process"/>
    <property type="evidence" value="ECO:0007669"/>
    <property type="project" value="InterPro"/>
</dbReference>
<sequence>MGNLFQKKVWRILSAVCACLLAIVLGFLPWATAYRSLVCSAIGGTTSKVVEAETGEEQDTEYFKDNGMSLDDWIEKEAELTREVQASGSVLLKNDGILPLQKGAKVSAFGYGTVKTVSTGLVRFGTPGQYIDFKTGMEEDGKLQLNPSLYEFYSDNASADPAFNTLNEIDVGLMTDAARADYDEYADAAIVVLSRAGGEAGDIATGDFTGGTKYLALQESEKKMLEEVTAHFDDVIVLINSSYAMELGWLEEYDIDACLMIGAIGYRGFNAVSDILTGATNPSGRLADTWAADSFSAPAMQNFGDYTFANAEAINEQIGTGNKATKYVVETEGIYVGYKYYETRYEDAVLGQGNASSAAGTFASASSWDYDEEVCFPFGYGLSYTQFTQELEGVRETEDTFEVTVKVTNSGSIPGRSVVQVYAQTPYTDFDKENGIEVASVELVGFDKTEELAANASEEVVISVDKEDLTHYDSFVNKTFIMEAGDYYLAVGDNAHDAVNNILAAKGKEVGGDAEQVYSYTLAQTDTQTYAVTDGNVMITNQFDDVDLNYYIDGAVTYLSRSDWNATWPEEMNDLSANAAMIEALDAEGNYEAGSADMSEYVIGADTDYTVAMMIGAGFDDPHWNDIINQMSIEDLVNLCARSGLNMIESISYPATFMKDGSHRVTDRSYVERPGTYAHIMPSVVIMAQSFDRELLYQIGLAFGEDNIRTATVGHYAPGVNIHRTPYSGRNFEYYSEDAFLSGEMSVPAIQGMQEKGAITYLKHFLGNEQETNRNGVSTFMSQQAMREVYLEAFKAGITEGKTKGIMGGFNRIGCTWTGAHYGLMTEVLRGEFEWTGIADTDAVFGYSPYMGFKCGLMAGTTMWATSGTGVYDAVIEDVLQDAQLVGKLREASHYLLYNVVNSLAFNGISQDSRVVPVTPYWEVILYVIIGVLSVVTVGSAAMVVVGTVRGGKKKEVNG</sequence>
<dbReference type="SUPFAM" id="SSF51445">
    <property type="entry name" value="(Trans)glycosidases"/>
    <property type="match status" value="1"/>
</dbReference>
<dbReference type="InterPro" id="IPR036881">
    <property type="entry name" value="Glyco_hydro_3_C_sf"/>
</dbReference>
<dbReference type="GO" id="GO:0004553">
    <property type="term" value="F:hydrolase activity, hydrolyzing O-glycosyl compounds"/>
    <property type="evidence" value="ECO:0007669"/>
    <property type="project" value="InterPro"/>
</dbReference>
<keyword evidence="3" id="KW-0812">Transmembrane</keyword>
<dbReference type="Pfam" id="PF14310">
    <property type="entry name" value="Fn3-like"/>
    <property type="match status" value="1"/>
</dbReference>
<dbReference type="InterPro" id="IPR026891">
    <property type="entry name" value="Fn3-like"/>
</dbReference>
<dbReference type="InterPro" id="IPR002772">
    <property type="entry name" value="Glyco_hydro_3_C"/>
</dbReference>
<dbReference type="PANTHER" id="PTHR42715">
    <property type="entry name" value="BETA-GLUCOSIDASE"/>
    <property type="match status" value="1"/>
</dbReference>
<dbReference type="EMBL" id="DXEW01000002">
    <property type="protein sequence ID" value="HIX49692.1"/>
    <property type="molecule type" value="Genomic_DNA"/>
</dbReference>
<keyword evidence="3" id="KW-1133">Transmembrane helix</keyword>
<name>A0A9D1VZS2_9FIRM</name>
<evidence type="ECO:0000256" key="3">
    <source>
        <dbReference type="SAM" id="Phobius"/>
    </source>
</evidence>
<dbReference type="Pfam" id="PF00933">
    <property type="entry name" value="Glyco_hydro_3"/>
    <property type="match status" value="1"/>
</dbReference>
<dbReference type="InterPro" id="IPR050288">
    <property type="entry name" value="Cellulose_deg_GH3"/>
</dbReference>
<gene>
    <name evidence="5" type="ORF">H9851_00210</name>
</gene>
<dbReference type="Pfam" id="PF01915">
    <property type="entry name" value="Glyco_hydro_3_C"/>
    <property type="match status" value="1"/>
</dbReference>
<dbReference type="Gene3D" id="3.40.50.1700">
    <property type="entry name" value="Glycoside hydrolase family 3 C-terminal domain"/>
    <property type="match status" value="1"/>
</dbReference>
<dbReference type="InterPro" id="IPR017853">
    <property type="entry name" value="GH"/>
</dbReference>
<protein>
    <submittedName>
        <fullName evidence="5">Glycoside hydrolase family 3 C-terminal domain-containing protein</fullName>
    </submittedName>
</protein>
<keyword evidence="2 5" id="KW-0378">Hydrolase</keyword>
<dbReference type="InterPro" id="IPR013783">
    <property type="entry name" value="Ig-like_fold"/>
</dbReference>
<evidence type="ECO:0000259" key="4">
    <source>
        <dbReference type="SMART" id="SM01217"/>
    </source>
</evidence>
<dbReference type="SUPFAM" id="SSF52279">
    <property type="entry name" value="Beta-D-glucan exohydrolase, C-terminal domain"/>
    <property type="match status" value="1"/>
</dbReference>
<accession>A0A9D1VZS2</accession>
<dbReference type="AlphaFoldDB" id="A0A9D1VZS2"/>
<evidence type="ECO:0000256" key="1">
    <source>
        <dbReference type="ARBA" id="ARBA00005336"/>
    </source>
</evidence>
<reference evidence="5" key="1">
    <citation type="journal article" date="2021" name="PeerJ">
        <title>Extensive microbial diversity within the chicken gut microbiome revealed by metagenomics and culture.</title>
        <authorList>
            <person name="Gilroy R."/>
            <person name="Ravi A."/>
            <person name="Getino M."/>
            <person name="Pursley I."/>
            <person name="Horton D.L."/>
            <person name="Alikhan N.F."/>
            <person name="Baker D."/>
            <person name="Gharbi K."/>
            <person name="Hall N."/>
            <person name="Watson M."/>
            <person name="Adriaenssens E.M."/>
            <person name="Foster-Nyarko E."/>
            <person name="Jarju S."/>
            <person name="Secka A."/>
            <person name="Antonio M."/>
            <person name="Oren A."/>
            <person name="Chaudhuri R.R."/>
            <person name="La Ragione R."/>
            <person name="Hildebrand F."/>
            <person name="Pallen M.J."/>
        </authorList>
    </citation>
    <scope>NUCLEOTIDE SEQUENCE</scope>
    <source>
        <strain evidence="5">2189</strain>
    </source>
</reference>
<dbReference type="PANTHER" id="PTHR42715:SF10">
    <property type="entry name" value="BETA-GLUCOSIDASE"/>
    <property type="match status" value="1"/>
</dbReference>
<keyword evidence="3" id="KW-0472">Membrane</keyword>
<dbReference type="PRINTS" id="PR00133">
    <property type="entry name" value="GLHYDRLASE3"/>
</dbReference>
<dbReference type="SMART" id="SM01217">
    <property type="entry name" value="Fn3_like"/>
    <property type="match status" value="1"/>
</dbReference>
<feature type="domain" description="Fibronectin type III-like" evidence="4">
    <location>
        <begin position="417"/>
        <end position="495"/>
    </location>
</feature>
<feature type="transmembrane region" description="Helical" evidence="3">
    <location>
        <begin position="924"/>
        <end position="946"/>
    </location>
</feature>